<dbReference type="Gene3D" id="3.10.180.10">
    <property type="entry name" value="2,3-Dihydroxybiphenyl 1,2-Dioxygenase, domain 1"/>
    <property type="match status" value="1"/>
</dbReference>
<sequence>MRAILINAAHIILYSTNAEADRVFIRDVLGLTSVDAGDGWLIFKLPPAEVAVHPTDTLSQHELYLMCDDIETTITELAAKDVTIAEPISDRGWGKIASIKLPSGAGLSIYEPRHPTAYNLQE</sequence>
<evidence type="ECO:0000313" key="3">
    <source>
        <dbReference type="Proteomes" id="UP001579974"/>
    </source>
</evidence>
<reference evidence="2 3" key="1">
    <citation type="journal article" date="2024" name="Int. J. Mol. Sci.">
        <title>Exploration of Alicyclobacillus spp. Genome in Search of Antibiotic Resistance.</title>
        <authorList>
            <person name="Bucka-Kolendo J."/>
            <person name="Kiousi D.E."/>
            <person name="Dekowska A."/>
            <person name="Mikolajczuk-Szczyrba A."/>
            <person name="Karadedos D.M."/>
            <person name="Michael P."/>
            <person name="Galanis A."/>
            <person name="Sokolowska B."/>
        </authorList>
    </citation>
    <scope>NUCLEOTIDE SEQUENCE [LARGE SCALE GENOMIC DNA]</scope>
    <source>
        <strain evidence="2 3">KKP 3000</strain>
    </source>
</reference>
<protein>
    <recommendedName>
        <fullName evidence="1">VOC domain-containing protein</fullName>
    </recommendedName>
</protein>
<comment type="caution">
    <text evidence="2">The sequence shown here is derived from an EMBL/GenBank/DDBJ whole genome shotgun (WGS) entry which is preliminary data.</text>
</comment>
<dbReference type="RefSeq" id="WP_275472766.1">
    <property type="nucleotide sequence ID" value="NZ_CP162943.1"/>
</dbReference>
<name>A0ABV5A9Z0_9BACL</name>
<keyword evidence="3" id="KW-1185">Reference proteome</keyword>
<feature type="domain" description="VOC" evidence="1">
    <location>
        <begin position="7"/>
        <end position="112"/>
    </location>
</feature>
<dbReference type="InterPro" id="IPR029068">
    <property type="entry name" value="Glyas_Bleomycin-R_OHBP_Dase"/>
</dbReference>
<dbReference type="EMBL" id="JBDXSU010000002">
    <property type="protein sequence ID" value="MFB5189085.1"/>
    <property type="molecule type" value="Genomic_DNA"/>
</dbReference>
<evidence type="ECO:0000259" key="1">
    <source>
        <dbReference type="PROSITE" id="PS51819"/>
    </source>
</evidence>
<evidence type="ECO:0000313" key="2">
    <source>
        <dbReference type="EMBL" id="MFB5189085.1"/>
    </source>
</evidence>
<organism evidence="2 3">
    <name type="scientific">Alicyclobacillus fastidiosus</name>
    <dbReference type="NCBI Taxonomy" id="392011"/>
    <lineage>
        <taxon>Bacteria</taxon>
        <taxon>Bacillati</taxon>
        <taxon>Bacillota</taxon>
        <taxon>Bacilli</taxon>
        <taxon>Bacillales</taxon>
        <taxon>Alicyclobacillaceae</taxon>
        <taxon>Alicyclobacillus</taxon>
    </lineage>
</organism>
<proteinExistence type="predicted"/>
<gene>
    <name evidence="2" type="ORF">KKP3000_002083</name>
</gene>
<dbReference type="PROSITE" id="PS51819">
    <property type="entry name" value="VOC"/>
    <property type="match status" value="1"/>
</dbReference>
<dbReference type="SUPFAM" id="SSF54593">
    <property type="entry name" value="Glyoxalase/Bleomycin resistance protein/Dihydroxybiphenyl dioxygenase"/>
    <property type="match status" value="1"/>
</dbReference>
<dbReference type="InterPro" id="IPR037523">
    <property type="entry name" value="VOC_core"/>
</dbReference>
<dbReference type="Proteomes" id="UP001579974">
    <property type="component" value="Unassembled WGS sequence"/>
</dbReference>
<accession>A0ABV5A9Z0</accession>